<dbReference type="SUPFAM" id="SSF55781">
    <property type="entry name" value="GAF domain-like"/>
    <property type="match status" value="1"/>
</dbReference>
<keyword evidence="10" id="KW-1185">Reference proteome</keyword>
<evidence type="ECO:0000256" key="2">
    <source>
        <dbReference type="ARBA" id="ARBA00004429"/>
    </source>
</evidence>
<feature type="compositionally biased region" description="Polar residues" evidence="7">
    <location>
        <begin position="464"/>
        <end position="480"/>
    </location>
</feature>
<reference evidence="9 10" key="1">
    <citation type="submission" date="2018-08" db="EMBL/GenBank/DDBJ databases">
        <title>Paraburkholderia sp. DHOM06 isolated from forest soil.</title>
        <authorList>
            <person name="Gao Z.-H."/>
            <person name="Qiu L.-H."/>
        </authorList>
    </citation>
    <scope>NUCLEOTIDE SEQUENCE [LARGE SCALE GENOMIC DNA]</scope>
    <source>
        <strain evidence="9 10">DHOM06</strain>
    </source>
</reference>
<comment type="catalytic activity">
    <reaction evidence="1">
        <text>ATP + protein L-histidine = ADP + protein N-phospho-L-histidine.</text>
        <dbReference type="EC" id="2.7.13.3"/>
    </reaction>
</comment>
<dbReference type="GO" id="GO:0005886">
    <property type="term" value="C:plasma membrane"/>
    <property type="evidence" value="ECO:0007669"/>
    <property type="project" value="UniProtKB-SubCell"/>
</dbReference>
<dbReference type="FunFam" id="3.30.565.10:FF:000006">
    <property type="entry name" value="Sensor histidine kinase WalK"/>
    <property type="match status" value="1"/>
</dbReference>
<dbReference type="AlphaFoldDB" id="A0A3D8K7F8"/>
<dbReference type="Gene3D" id="3.30.450.40">
    <property type="match status" value="1"/>
</dbReference>
<feature type="domain" description="Histidine kinase" evidence="8">
    <location>
        <begin position="233"/>
        <end position="449"/>
    </location>
</feature>
<comment type="subcellular location">
    <subcellularLocation>
        <location evidence="2">Cell inner membrane</location>
        <topology evidence="2">Multi-pass membrane protein</topology>
    </subcellularLocation>
</comment>
<dbReference type="SMART" id="SM00388">
    <property type="entry name" value="HisKA"/>
    <property type="match status" value="1"/>
</dbReference>
<dbReference type="PRINTS" id="PR00344">
    <property type="entry name" value="BCTRLSENSOR"/>
</dbReference>
<dbReference type="Gene3D" id="1.10.287.130">
    <property type="match status" value="1"/>
</dbReference>
<evidence type="ECO:0000256" key="5">
    <source>
        <dbReference type="ARBA" id="ARBA00022679"/>
    </source>
</evidence>
<dbReference type="SUPFAM" id="SSF47384">
    <property type="entry name" value="Homodimeric domain of signal transducing histidine kinase"/>
    <property type="match status" value="1"/>
</dbReference>
<accession>A0A3D8K7F8</accession>
<evidence type="ECO:0000256" key="6">
    <source>
        <dbReference type="ARBA" id="ARBA00022777"/>
    </source>
</evidence>
<feature type="region of interest" description="Disordered" evidence="7">
    <location>
        <begin position="460"/>
        <end position="480"/>
    </location>
</feature>
<gene>
    <name evidence="9" type="ORF">DWV00_03590</name>
</gene>
<dbReference type="InterPro" id="IPR005467">
    <property type="entry name" value="His_kinase_dom"/>
</dbReference>
<dbReference type="PANTHER" id="PTHR43547:SF2">
    <property type="entry name" value="HYBRID SIGNAL TRANSDUCTION HISTIDINE KINASE C"/>
    <property type="match status" value="1"/>
</dbReference>
<dbReference type="EMBL" id="QRGA01000001">
    <property type="protein sequence ID" value="RDV00836.1"/>
    <property type="molecule type" value="Genomic_DNA"/>
</dbReference>
<dbReference type="SMART" id="SM00387">
    <property type="entry name" value="HATPase_c"/>
    <property type="match status" value="1"/>
</dbReference>
<dbReference type="Pfam" id="PF00512">
    <property type="entry name" value="HisKA"/>
    <property type="match status" value="1"/>
</dbReference>
<dbReference type="GO" id="GO:0000155">
    <property type="term" value="F:phosphorelay sensor kinase activity"/>
    <property type="evidence" value="ECO:0007669"/>
    <property type="project" value="InterPro"/>
</dbReference>
<sequence>MRAHTETFDERGPDAFRRASLMKEGSKSVHGAQEQDVLSQLEEELADAHLLQEISSTLFDETAVQGLYERLLEAASRIMRSDFASMQRFHGDDGLELLASRGFPPEAAEHWRWVHVTSGTTCGATLRSRARVIATDLESHPDIGAAELAMFRHSGIRSVQSTPLLSRSGALLGVISTHWKQPHQPSERRLRLLDIIARQAADLIERTTAEEALRLRTRQLVEADKRKDEFLATLAHELRNPLAPIQNGLAVLKIGKDEAVPLVLPMMERQLAHMVRLIDDLLDVSRVSRGLIVLKRERIELRTVIESALETSRPLLVAAEHRLAVEIPVQPVWLDADLTRVAQVLSNVLNNAAKYTPRGGRIELAAESSGDRVVVKIRDTGIGISKAMLTGIFEMFAQAEQSMDRAQGGLGLGLSVAKRLIEMHAGTIEAQSDGPGQGSTFIIRLPIAQAHDIEAVPMQVGQAGVTSSPRKSRSSAAQGR</sequence>
<dbReference type="InterPro" id="IPR036890">
    <property type="entry name" value="HATPase_C_sf"/>
</dbReference>
<dbReference type="SMART" id="SM00065">
    <property type="entry name" value="GAF"/>
    <property type="match status" value="1"/>
</dbReference>
<evidence type="ECO:0000256" key="7">
    <source>
        <dbReference type="SAM" id="MobiDB-lite"/>
    </source>
</evidence>
<evidence type="ECO:0000313" key="10">
    <source>
        <dbReference type="Proteomes" id="UP000256838"/>
    </source>
</evidence>
<organism evidence="9 10">
    <name type="scientific">Trinickia dinghuensis</name>
    <dbReference type="NCBI Taxonomy" id="2291023"/>
    <lineage>
        <taxon>Bacteria</taxon>
        <taxon>Pseudomonadati</taxon>
        <taxon>Pseudomonadota</taxon>
        <taxon>Betaproteobacteria</taxon>
        <taxon>Burkholderiales</taxon>
        <taxon>Burkholderiaceae</taxon>
        <taxon>Trinickia</taxon>
    </lineage>
</organism>
<dbReference type="Gene3D" id="3.30.565.10">
    <property type="entry name" value="Histidine kinase-like ATPase, C-terminal domain"/>
    <property type="match status" value="1"/>
</dbReference>
<keyword evidence="6" id="KW-0418">Kinase</keyword>
<evidence type="ECO:0000256" key="4">
    <source>
        <dbReference type="ARBA" id="ARBA00022553"/>
    </source>
</evidence>
<dbReference type="InterPro" id="IPR029016">
    <property type="entry name" value="GAF-like_dom_sf"/>
</dbReference>
<dbReference type="EC" id="2.7.13.3" evidence="3"/>
<dbReference type="InterPro" id="IPR003018">
    <property type="entry name" value="GAF"/>
</dbReference>
<dbReference type="InterPro" id="IPR004358">
    <property type="entry name" value="Sig_transdc_His_kin-like_C"/>
</dbReference>
<dbReference type="Proteomes" id="UP000256838">
    <property type="component" value="Unassembled WGS sequence"/>
</dbReference>
<comment type="caution">
    <text evidence="9">The sequence shown here is derived from an EMBL/GenBank/DDBJ whole genome shotgun (WGS) entry which is preliminary data.</text>
</comment>
<proteinExistence type="predicted"/>
<evidence type="ECO:0000313" key="9">
    <source>
        <dbReference type="EMBL" id="RDV00836.1"/>
    </source>
</evidence>
<dbReference type="Pfam" id="PF13185">
    <property type="entry name" value="GAF_2"/>
    <property type="match status" value="1"/>
</dbReference>
<name>A0A3D8K7F8_9BURK</name>
<dbReference type="Pfam" id="PF02518">
    <property type="entry name" value="HATPase_c"/>
    <property type="match status" value="1"/>
</dbReference>
<dbReference type="PANTHER" id="PTHR43547">
    <property type="entry name" value="TWO-COMPONENT HISTIDINE KINASE"/>
    <property type="match status" value="1"/>
</dbReference>
<dbReference type="InterPro" id="IPR003661">
    <property type="entry name" value="HisK_dim/P_dom"/>
</dbReference>
<dbReference type="CDD" id="cd00082">
    <property type="entry name" value="HisKA"/>
    <property type="match status" value="1"/>
</dbReference>
<dbReference type="InterPro" id="IPR003594">
    <property type="entry name" value="HATPase_dom"/>
</dbReference>
<dbReference type="PROSITE" id="PS50109">
    <property type="entry name" value="HIS_KIN"/>
    <property type="match status" value="1"/>
</dbReference>
<dbReference type="SUPFAM" id="SSF55874">
    <property type="entry name" value="ATPase domain of HSP90 chaperone/DNA topoisomerase II/histidine kinase"/>
    <property type="match status" value="1"/>
</dbReference>
<keyword evidence="4" id="KW-0597">Phosphoprotein</keyword>
<protein>
    <recommendedName>
        <fullName evidence="3">histidine kinase</fullName>
        <ecNumber evidence="3">2.7.13.3</ecNumber>
    </recommendedName>
</protein>
<evidence type="ECO:0000256" key="1">
    <source>
        <dbReference type="ARBA" id="ARBA00000085"/>
    </source>
</evidence>
<keyword evidence="5" id="KW-0808">Transferase</keyword>
<dbReference type="InterPro" id="IPR036097">
    <property type="entry name" value="HisK_dim/P_sf"/>
</dbReference>
<evidence type="ECO:0000259" key="8">
    <source>
        <dbReference type="PROSITE" id="PS50109"/>
    </source>
</evidence>
<dbReference type="OrthoDB" id="219325at2"/>
<evidence type="ECO:0000256" key="3">
    <source>
        <dbReference type="ARBA" id="ARBA00012438"/>
    </source>
</evidence>